<dbReference type="InterPro" id="IPR046787">
    <property type="entry name" value="DnaT_2"/>
</dbReference>
<evidence type="ECO:0000313" key="3">
    <source>
        <dbReference type="Proteomes" id="UP000271981"/>
    </source>
</evidence>
<sequence length="162" mass="17409">MAIILVIEDGTGLDNSNTYAAIAEARNYALNRGVTLSQDDDTVAAQLIKAADYLNALECEFKSLRLKDSQALAFPRVNVGLPVAVKNAQMQAVIEQANGFDLMPTVNASNYVTKEKVGDLEITYADPIQAGITPVFPAIKALLFSLLKENCNTGGGFKTIRV</sequence>
<feature type="domain" description="Putative DnaT-like" evidence="1">
    <location>
        <begin position="5"/>
        <end position="161"/>
    </location>
</feature>
<reference evidence="3" key="1">
    <citation type="submission" date="2015-10" db="EMBL/GenBank/DDBJ databases">
        <authorList>
            <person name="Turner D."/>
        </authorList>
    </citation>
    <scope>NUCLEOTIDE SEQUENCE [LARGE SCALE GENOMIC DNA]</scope>
</reference>
<evidence type="ECO:0000259" key="1">
    <source>
        <dbReference type="Pfam" id="PF20557"/>
    </source>
</evidence>
<protein>
    <submittedName>
        <fullName evidence="2">Putative head-tail joining protein</fullName>
    </submittedName>
</protein>
<dbReference type="Pfam" id="PF20557">
    <property type="entry name" value="DnaT_2"/>
    <property type="match status" value="1"/>
</dbReference>
<dbReference type="GeneID" id="40103094"/>
<evidence type="ECO:0000313" key="2">
    <source>
        <dbReference type="EMBL" id="CUS06469.1"/>
    </source>
</evidence>
<dbReference type="Proteomes" id="UP000271981">
    <property type="component" value="Genome"/>
</dbReference>
<dbReference type="KEGG" id="vg:40103094"/>
<dbReference type="OrthoDB" id="18254at10239"/>
<accession>A0A0P1KM07</accession>
<organism evidence="2 3">
    <name type="scientific">Acinetobacter phage Loki</name>
    <dbReference type="NCBI Taxonomy" id="1970374"/>
    <lineage>
        <taxon>Viruses</taxon>
        <taxon>Duplodnaviria</taxon>
        <taxon>Heunggongvirae</taxon>
        <taxon>Uroviricota</taxon>
        <taxon>Caudoviricetes</taxon>
        <taxon>Lokivirus</taxon>
        <taxon>Lokivirus loki</taxon>
    </lineage>
</organism>
<dbReference type="RefSeq" id="YP_009626193.1">
    <property type="nucleotide sequence ID" value="NC_042137.1"/>
</dbReference>
<keyword evidence="3" id="KW-1185">Reference proteome</keyword>
<proteinExistence type="predicted"/>
<dbReference type="EMBL" id="LN890663">
    <property type="protein sequence ID" value="CUS06469.1"/>
    <property type="molecule type" value="Genomic_DNA"/>
</dbReference>
<gene>
    <name evidence="2" type="primary">LOKI_08</name>
</gene>
<name>A0A0P1KM07_9CAUD</name>